<organism evidence="2 3">
    <name type="scientific">Metabacillus idriensis</name>
    <dbReference type="NCBI Taxonomy" id="324768"/>
    <lineage>
        <taxon>Bacteria</taxon>
        <taxon>Bacillati</taxon>
        <taxon>Bacillota</taxon>
        <taxon>Bacilli</taxon>
        <taxon>Bacillales</taxon>
        <taxon>Bacillaceae</taxon>
        <taxon>Metabacillus</taxon>
    </lineage>
</organism>
<feature type="domain" description="Glycoside hydrolase family 38 N-terminal" evidence="1">
    <location>
        <begin position="7"/>
        <end position="188"/>
    </location>
</feature>
<evidence type="ECO:0000313" key="3">
    <source>
        <dbReference type="Proteomes" id="UP000441585"/>
    </source>
</evidence>
<evidence type="ECO:0000259" key="1">
    <source>
        <dbReference type="Pfam" id="PF01074"/>
    </source>
</evidence>
<dbReference type="EMBL" id="WKKF01000002">
    <property type="protein sequence ID" value="MRX54279.1"/>
    <property type="molecule type" value="Genomic_DNA"/>
</dbReference>
<reference evidence="2 3" key="1">
    <citation type="submission" date="2019-11" db="EMBL/GenBank/DDBJ databases">
        <title>Bacillus idriensis genome.</title>
        <authorList>
            <person name="Konopka E.N."/>
            <person name="Newman J.D."/>
        </authorList>
    </citation>
    <scope>NUCLEOTIDE SEQUENCE [LARGE SCALE GENOMIC DNA]</scope>
    <source>
        <strain evidence="2 3">DSM 19097</strain>
    </source>
</reference>
<dbReference type="Pfam" id="PF16477">
    <property type="entry name" value="DUF5054"/>
    <property type="match status" value="1"/>
</dbReference>
<dbReference type="AlphaFoldDB" id="A0A6I2M8X5"/>
<proteinExistence type="predicted"/>
<dbReference type="GO" id="GO:0004559">
    <property type="term" value="F:alpha-mannosidase activity"/>
    <property type="evidence" value="ECO:0007669"/>
    <property type="project" value="InterPro"/>
</dbReference>
<dbReference type="RefSeq" id="WP_154318486.1">
    <property type="nucleotide sequence ID" value="NZ_CAJGAA010000002.1"/>
</dbReference>
<evidence type="ECO:0000313" key="2">
    <source>
        <dbReference type="EMBL" id="MRX54279.1"/>
    </source>
</evidence>
<sequence length="705" mass="80906">MKEIEVVHVIFKTHLDIGFTDLAENVTNQYIQSYIPKAIHLSRELEMEKGNAGFVWTTGSWLIYEYLKRANDAEIEVMEEAISKGYIAWHGLPFTTHTELMDKNLFEYALTISKNLDKKYGKKTIAGKMTDVPGHTKAMIPLLAESGIRYLHFGVNPASKVPSVPNLFVWRSADGSDVIVNYADNYGDVLKIDGLNEVMVFAHTGDNCGPPSIEDIKQEFNRLSERFPNARIKASTMDAFAEKLAAVKHSLPVVNEEIGDTWIHGAGTDPKKVAEYRELVRLRNTWISQGRLEEGSEEFKEFSDWLLLIPEHTWGLDEKKYLNDYKHYSKQDFKSARERDLISKDAVPDKYGYIGSFAMHEFDNMSKQLFSTTWENRSYSLFESSWREQRGFLQKAAGALSADKQQEVKAAFEALKPVKKNENGYEEMRTGAVYSLGEFQVSFSDDGSISRLIDQSGKEWANPEQRLGVFSYESFGVENYQTWFKQYVENLDQTYRWSEADQGKPGMELVQPIPVHSLYRPEVISLKKQQSSALDRVYVQLRLSVHAAEVYGAPREVEIIYTFLKDDHAIDVELNWFEKDANRLPEALWFSFSLQVDNPNLWKMDKMGTMISPYEVVKNGNRNLHGVQSGITYHGADGWAVIETMDAPLVSPGEKRLLQLDNKTPNLENGFHFNLYNNVWGTNFPMWYEEDAKFRFSLKLHSNEK</sequence>
<dbReference type="GO" id="GO:0006013">
    <property type="term" value="P:mannose metabolic process"/>
    <property type="evidence" value="ECO:0007669"/>
    <property type="project" value="InterPro"/>
</dbReference>
<dbReference type="InterPro" id="IPR011330">
    <property type="entry name" value="Glyco_hydro/deAcase_b/a-brl"/>
</dbReference>
<gene>
    <name evidence="2" type="ORF">GJU41_09865</name>
</gene>
<dbReference type="InterPro" id="IPR000602">
    <property type="entry name" value="Glyco_hydro_38_N"/>
</dbReference>
<dbReference type="Proteomes" id="UP000441585">
    <property type="component" value="Unassembled WGS sequence"/>
</dbReference>
<dbReference type="CDD" id="cd10791">
    <property type="entry name" value="GH38N_AMII_like_1"/>
    <property type="match status" value="1"/>
</dbReference>
<name>A0A6I2M8X5_9BACI</name>
<dbReference type="Pfam" id="PF01074">
    <property type="entry name" value="Glyco_hydro_38N"/>
    <property type="match status" value="1"/>
</dbReference>
<accession>A0A6I2M8X5</accession>
<dbReference type="InterPro" id="IPR027291">
    <property type="entry name" value="Glyco_hydro_38_N_sf"/>
</dbReference>
<dbReference type="SUPFAM" id="SSF88713">
    <property type="entry name" value="Glycoside hydrolase/deacetylase"/>
    <property type="match status" value="1"/>
</dbReference>
<keyword evidence="3" id="KW-1185">Reference proteome</keyword>
<comment type="caution">
    <text evidence="2">The sequence shown here is derived from an EMBL/GenBank/DDBJ whole genome shotgun (WGS) entry which is preliminary data.</text>
</comment>
<dbReference type="Gene3D" id="3.20.110.10">
    <property type="entry name" value="Glycoside hydrolase 38, N terminal domain"/>
    <property type="match status" value="1"/>
</dbReference>
<protein>
    <submittedName>
        <fullName evidence="2">DUF5054 domain-containing protein</fullName>
    </submittedName>
</protein>
<dbReference type="InterPro" id="IPR032482">
    <property type="entry name" value="DUF5054"/>
</dbReference>